<dbReference type="SMART" id="SM00871">
    <property type="entry name" value="AraC_E_bind"/>
    <property type="match status" value="1"/>
</dbReference>
<reference evidence="2 3" key="1">
    <citation type="submission" date="2020-06" db="EMBL/GenBank/DDBJ databases">
        <title>The endosymbiont of the kinetoplastid Bodo saltans is a Paracaedibacter-like alpha-proteobacterium possessing a putative toxin-antitoxin system.</title>
        <authorList>
            <person name="Midha S."/>
            <person name="Rigden D.J."/>
            <person name="Siozios S."/>
            <person name="Hurst G.D.D."/>
            <person name="Jackson A.P."/>
        </authorList>
    </citation>
    <scope>NUCLEOTIDE SEQUENCE [LARGE SCALE GENOMIC DNA]</scope>
    <source>
        <strain evidence="2">Lake Konstanz</strain>
    </source>
</reference>
<feature type="domain" description="AraC effector-binding" evidence="1">
    <location>
        <begin position="13"/>
        <end position="174"/>
    </location>
</feature>
<accession>A0A7L9RU27</accession>
<dbReference type="KEGG" id="pbal:CPBP_00696"/>
<name>A0A7L9RU27_9PROT</name>
<organism evidence="2 3">
    <name type="scientific">Candidatus Bodocaedibacter vickermanii</name>
    <dbReference type="NCBI Taxonomy" id="2741701"/>
    <lineage>
        <taxon>Bacteria</taxon>
        <taxon>Pseudomonadati</taxon>
        <taxon>Pseudomonadota</taxon>
        <taxon>Alphaproteobacteria</taxon>
        <taxon>Holosporales</taxon>
        <taxon>Candidatus Paracaedibacteraceae</taxon>
        <taxon>Candidatus Bodocaedibacter</taxon>
    </lineage>
</organism>
<dbReference type="AlphaFoldDB" id="A0A7L9RU27"/>
<protein>
    <submittedName>
        <fullName evidence="2">AraC family transcriptional regulator</fullName>
    </submittedName>
</protein>
<dbReference type="Pfam" id="PF14526">
    <property type="entry name" value="Cass2"/>
    <property type="match status" value="1"/>
</dbReference>
<evidence type="ECO:0000259" key="1">
    <source>
        <dbReference type="SMART" id="SM00871"/>
    </source>
</evidence>
<keyword evidence="3" id="KW-1185">Reference proteome</keyword>
<gene>
    <name evidence="2" type="ORF">CPBP_00696</name>
</gene>
<dbReference type="SUPFAM" id="SSF55136">
    <property type="entry name" value="Probable bacterial effector-binding domain"/>
    <property type="match status" value="1"/>
</dbReference>
<proteinExistence type="predicted"/>
<evidence type="ECO:0000313" key="2">
    <source>
        <dbReference type="EMBL" id="QOL19925.1"/>
    </source>
</evidence>
<dbReference type="Gene3D" id="3.20.80.10">
    <property type="entry name" value="Regulatory factor, effector binding domain"/>
    <property type="match status" value="1"/>
</dbReference>
<dbReference type="InterPro" id="IPR010499">
    <property type="entry name" value="AraC_E-bd"/>
</dbReference>
<dbReference type="Proteomes" id="UP000594001">
    <property type="component" value="Chromosome"/>
</dbReference>
<dbReference type="InterPro" id="IPR029441">
    <property type="entry name" value="Cass2"/>
</dbReference>
<dbReference type="InterPro" id="IPR011256">
    <property type="entry name" value="Reg_factor_effector_dom_sf"/>
</dbReference>
<dbReference type="PANTHER" id="PTHR36444">
    <property type="entry name" value="TRANSCRIPTIONAL REGULATOR PROTEIN YOBU-RELATED"/>
    <property type="match status" value="1"/>
</dbReference>
<dbReference type="InterPro" id="IPR053182">
    <property type="entry name" value="YobU-like_regulator"/>
</dbReference>
<evidence type="ECO:0000313" key="3">
    <source>
        <dbReference type="Proteomes" id="UP000594001"/>
    </source>
</evidence>
<dbReference type="EMBL" id="CP054719">
    <property type="protein sequence ID" value="QOL19925.1"/>
    <property type="molecule type" value="Genomic_DNA"/>
</dbReference>
<dbReference type="RefSeq" id="WP_350331482.1">
    <property type="nucleotide sequence ID" value="NZ_CP054719.1"/>
</dbReference>
<sequence>MSIELDIEGNQTLKKEIVTQPEMKLVGISTRTSNAAEFNPETAQIGVTVQKYISEGIYNQIANQKNPGTTLCVYTDYESDHTGKFTYFIGAQVDADSDVPEGLSTLTIPAQSYAKFTTDAGVMPSVCINAWMDIWKMTPEDFGSERAFKADFEVYDGRALDPANTALDIYIGIKQ</sequence>
<dbReference type="PANTHER" id="PTHR36444:SF2">
    <property type="entry name" value="TRANSCRIPTIONAL REGULATOR PROTEIN YOBU-RELATED"/>
    <property type="match status" value="1"/>
</dbReference>